<keyword evidence="3" id="KW-1185">Reference proteome</keyword>
<proteinExistence type="predicted"/>
<dbReference type="RefSeq" id="WP_111630072.1">
    <property type="nucleotide sequence ID" value="NZ_QLMC01000005.1"/>
</dbReference>
<sequence length="108" mass="12452">MAGIYGWFNPAEVSFFPPCPFKLLTGLECPGCGSQRCLHQLMHGHIRQAFAYNPLLVLSLPYLLLGFLLEYTPLGRKQPELHRRLYGKTASWLVFGIVIVYWIGRNWR</sequence>
<name>A0A327WQC6_LARAB</name>
<feature type="transmembrane region" description="Helical" evidence="1">
    <location>
        <begin position="85"/>
        <end position="104"/>
    </location>
</feature>
<protein>
    <submittedName>
        <fullName evidence="2">Uncharacterized protein DUF2752</fullName>
    </submittedName>
</protein>
<dbReference type="InterPro" id="IPR021215">
    <property type="entry name" value="DUF2752"/>
</dbReference>
<dbReference type="Pfam" id="PF10825">
    <property type="entry name" value="DUF2752"/>
    <property type="match status" value="1"/>
</dbReference>
<keyword evidence="1" id="KW-0472">Membrane</keyword>
<dbReference type="Proteomes" id="UP000248790">
    <property type="component" value="Unassembled WGS sequence"/>
</dbReference>
<dbReference type="AlphaFoldDB" id="A0A327WQC6"/>
<gene>
    <name evidence="2" type="ORF">LX87_04043</name>
</gene>
<evidence type="ECO:0000313" key="3">
    <source>
        <dbReference type="Proteomes" id="UP000248790"/>
    </source>
</evidence>
<feature type="transmembrane region" description="Helical" evidence="1">
    <location>
        <begin position="51"/>
        <end position="73"/>
    </location>
</feature>
<keyword evidence="1" id="KW-1133">Transmembrane helix</keyword>
<comment type="caution">
    <text evidence="2">The sequence shown here is derived from an EMBL/GenBank/DDBJ whole genome shotgun (WGS) entry which is preliminary data.</text>
</comment>
<reference evidence="2 3" key="1">
    <citation type="submission" date="2018-06" db="EMBL/GenBank/DDBJ databases">
        <title>Genomic Encyclopedia of Archaeal and Bacterial Type Strains, Phase II (KMG-II): from individual species to whole genera.</title>
        <authorList>
            <person name="Goeker M."/>
        </authorList>
    </citation>
    <scope>NUCLEOTIDE SEQUENCE [LARGE SCALE GENOMIC DNA]</scope>
    <source>
        <strain evidence="2 3">DSM 21851</strain>
    </source>
</reference>
<evidence type="ECO:0000313" key="2">
    <source>
        <dbReference type="EMBL" id="RAJ94159.1"/>
    </source>
</evidence>
<dbReference type="OrthoDB" id="9815897at2"/>
<organism evidence="2 3">
    <name type="scientific">Larkinella arboricola</name>
    <dbReference type="NCBI Taxonomy" id="643671"/>
    <lineage>
        <taxon>Bacteria</taxon>
        <taxon>Pseudomonadati</taxon>
        <taxon>Bacteroidota</taxon>
        <taxon>Cytophagia</taxon>
        <taxon>Cytophagales</taxon>
        <taxon>Spirosomataceae</taxon>
        <taxon>Larkinella</taxon>
    </lineage>
</organism>
<dbReference type="EMBL" id="QLMC01000005">
    <property type="protein sequence ID" value="RAJ94159.1"/>
    <property type="molecule type" value="Genomic_DNA"/>
</dbReference>
<keyword evidence="1" id="KW-0812">Transmembrane</keyword>
<accession>A0A327WQC6</accession>
<evidence type="ECO:0000256" key="1">
    <source>
        <dbReference type="SAM" id="Phobius"/>
    </source>
</evidence>